<proteinExistence type="predicted"/>
<dbReference type="InterPro" id="IPR034122">
    <property type="entry name" value="Retropepsin-like_bacterial"/>
</dbReference>
<dbReference type="NCBIfam" id="TIGR02281">
    <property type="entry name" value="clan_AA_DTGA"/>
    <property type="match status" value="1"/>
</dbReference>
<evidence type="ECO:0000313" key="2">
    <source>
        <dbReference type="EMBL" id="GJD96784.1"/>
    </source>
</evidence>
<comment type="caution">
    <text evidence="2">The sequence shown here is derived from an EMBL/GenBank/DDBJ whole genome shotgun (WGS) entry which is preliminary data.</text>
</comment>
<keyword evidence="1" id="KW-0472">Membrane</keyword>
<dbReference type="InterPro" id="IPR011969">
    <property type="entry name" value="Clan_AA_Asp_peptidase_C"/>
</dbReference>
<evidence type="ECO:0000256" key="1">
    <source>
        <dbReference type="SAM" id="Phobius"/>
    </source>
</evidence>
<dbReference type="Pfam" id="PF13975">
    <property type="entry name" value="gag-asp_proteas"/>
    <property type="match status" value="1"/>
</dbReference>
<dbReference type="InterPro" id="IPR021109">
    <property type="entry name" value="Peptidase_aspartic_dom_sf"/>
</dbReference>
<evidence type="ECO:0008006" key="4">
    <source>
        <dbReference type="Google" id="ProtNLM"/>
    </source>
</evidence>
<evidence type="ECO:0000313" key="3">
    <source>
        <dbReference type="Proteomes" id="UP001055125"/>
    </source>
</evidence>
<feature type="transmembrane region" description="Helical" evidence="1">
    <location>
        <begin position="33"/>
        <end position="52"/>
    </location>
</feature>
<dbReference type="Gene3D" id="2.40.70.10">
    <property type="entry name" value="Acid Proteases"/>
    <property type="match status" value="1"/>
</dbReference>
<keyword evidence="3" id="KW-1185">Reference proteome</keyword>
<sequence length="229" mass="23975">MMYLALGVLGLVLVLLIVTDGSGNVGGIESDQLASLAVTGTFLTLVVAGFWHQFRDRMGESLKALLIWGVLGLALVIGYAYREQAREVGARVMSELRPGTAVKGPGGTVTVTRSSGGEFTVRAEVNGRTQPFMFDTGASAVVLTAENAEALGIRPADSAFNVRVSTANGVALAAPILLDSLSVGTITERNIPAMVSRPGALSGNLLGQSFLNRLPSYEVRGDRLILRGS</sequence>
<dbReference type="RefSeq" id="WP_238245876.1">
    <property type="nucleotide sequence ID" value="NZ_BPQP01000069.1"/>
</dbReference>
<keyword evidence="1" id="KW-0812">Transmembrane</keyword>
<reference evidence="2" key="2">
    <citation type="submission" date="2021-08" db="EMBL/GenBank/DDBJ databases">
        <authorList>
            <person name="Tani A."/>
            <person name="Ola A."/>
            <person name="Ogura Y."/>
            <person name="Katsura K."/>
            <person name="Hayashi T."/>
        </authorList>
    </citation>
    <scope>NUCLEOTIDE SEQUENCE</scope>
    <source>
        <strain evidence="2">DSM 19015</strain>
    </source>
</reference>
<organism evidence="2 3">
    <name type="scientific">Methylobacterium iners</name>
    <dbReference type="NCBI Taxonomy" id="418707"/>
    <lineage>
        <taxon>Bacteria</taxon>
        <taxon>Pseudomonadati</taxon>
        <taxon>Pseudomonadota</taxon>
        <taxon>Alphaproteobacteria</taxon>
        <taxon>Hyphomicrobiales</taxon>
        <taxon>Methylobacteriaceae</taxon>
        <taxon>Methylobacterium</taxon>
    </lineage>
</organism>
<dbReference type="SUPFAM" id="SSF50630">
    <property type="entry name" value="Acid proteases"/>
    <property type="match status" value="1"/>
</dbReference>
<keyword evidence="1" id="KW-1133">Transmembrane helix</keyword>
<reference evidence="2" key="1">
    <citation type="journal article" date="2021" name="Front. Microbiol.">
        <title>Comprehensive Comparative Genomics and Phenotyping of Methylobacterium Species.</title>
        <authorList>
            <person name="Alessa O."/>
            <person name="Ogura Y."/>
            <person name="Fujitani Y."/>
            <person name="Takami H."/>
            <person name="Hayashi T."/>
            <person name="Sahin N."/>
            <person name="Tani A."/>
        </authorList>
    </citation>
    <scope>NUCLEOTIDE SEQUENCE</scope>
    <source>
        <strain evidence="2">DSM 19015</strain>
    </source>
</reference>
<dbReference type="Proteomes" id="UP001055125">
    <property type="component" value="Unassembled WGS sequence"/>
</dbReference>
<gene>
    <name evidence="2" type="ORF">OCOJLMKI_4009</name>
</gene>
<protein>
    <recommendedName>
        <fullName evidence="4">Histidine kinase</fullName>
    </recommendedName>
</protein>
<name>A0ABQ4S2T4_9HYPH</name>
<feature type="transmembrane region" description="Helical" evidence="1">
    <location>
        <begin position="64"/>
        <end position="81"/>
    </location>
</feature>
<dbReference type="CDD" id="cd05483">
    <property type="entry name" value="retropepsin_like_bacteria"/>
    <property type="match status" value="1"/>
</dbReference>
<accession>A0ABQ4S2T4</accession>
<dbReference type="EMBL" id="BPQP01000069">
    <property type="protein sequence ID" value="GJD96784.1"/>
    <property type="molecule type" value="Genomic_DNA"/>
</dbReference>